<protein>
    <submittedName>
        <fullName evidence="1">Uncharacterized protein</fullName>
    </submittedName>
</protein>
<dbReference type="Proteomes" id="UP000011115">
    <property type="component" value="Unassembled WGS sequence"/>
</dbReference>
<reference evidence="1" key="2">
    <citation type="submission" date="2015-06" db="UniProtKB">
        <authorList>
            <consortium name="EnsemblPlants"/>
        </authorList>
    </citation>
    <scope>IDENTIFICATION</scope>
    <source>
        <strain evidence="1">DM1-3 516 R44</strain>
    </source>
</reference>
<sequence>MAMVSPNIPVCQALKEKIKSAIEGAVDELPNSSAMQHYIAQRPRLHLRRPSAFPKKHQVWSYRKTRCKKIERLKFKLSFLPRFKSEIGYSKSHVSVIVEALLWCDRDVFLDIHSR</sequence>
<dbReference type="InParanoid" id="M1DDZ9"/>
<organism evidence="1 2">
    <name type="scientific">Solanum tuberosum</name>
    <name type="common">Potato</name>
    <dbReference type="NCBI Taxonomy" id="4113"/>
    <lineage>
        <taxon>Eukaryota</taxon>
        <taxon>Viridiplantae</taxon>
        <taxon>Streptophyta</taxon>
        <taxon>Embryophyta</taxon>
        <taxon>Tracheophyta</taxon>
        <taxon>Spermatophyta</taxon>
        <taxon>Magnoliopsida</taxon>
        <taxon>eudicotyledons</taxon>
        <taxon>Gunneridae</taxon>
        <taxon>Pentapetalae</taxon>
        <taxon>asterids</taxon>
        <taxon>lamiids</taxon>
        <taxon>Solanales</taxon>
        <taxon>Solanaceae</taxon>
        <taxon>Solanoideae</taxon>
        <taxon>Solaneae</taxon>
        <taxon>Solanum</taxon>
    </lineage>
</organism>
<dbReference type="AlphaFoldDB" id="M1DDZ9"/>
<proteinExistence type="predicted"/>
<dbReference type="HOGENOM" id="CLU_2113287_0_0_1"/>
<dbReference type="EnsemblPlants" id="PGSC0003DMT400087509">
    <property type="protein sequence ID" value="PGSC0003DMT400087509"/>
    <property type="gene ID" value="PGSC0003DMG400037080"/>
</dbReference>
<reference evidence="2" key="1">
    <citation type="journal article" date="2011" name="Nature">
        <title>Genome sequence and analysis of the tuber crop potato.</title>
        <authorList>
            <consortium name="The Potato Genome Sequencing Consortium"/>
        </authorList>
    </citation>
    <scope>NUCLEOTIDE SEQUENCE [LARGE SCALE GENOMIC DNA]</scope>
    <source>
        <strain evidence="2">cv. DM1-3 516 R44</strain>
    </source>
</reference>
<keyword evidence="2" id="KW-1185">Reference proteome</keyword>
<dbReference type="Gramene" id="PGSC0003DMT400087509">
    <property type="protein sequence ID" value="PGSC0003DMT400087509"/>
    <property type="gene ID" value="PGSC0003DMG400037080"/>
</dbReference>
<evidence type="ECO:0000313" key="1">
    <source>
        <dbReference type="EnsemblPlants" id="PGSC0003DMT400087509"/>
    </source>
</evidence>
<accession>M1DDZ9</accession>
<dbReference type="PaxDb" id="4113-PGSC0003DMT400087509"/>
<evidence type="ECO:0000313" key="2">
    <source>
        <dbReference type="Proteomes" id="UP000011115"/>
    </source>
</evidence>
<name>M1DDZ9_SOLTU</name>